<dbReference type="HOGENOM" id="CLU_008455_11_6_1"/>
<feature type="transmembrane region" description="Helical" evidence="5">
    <location>
        <begin position="417"/>
        <end position="438"/>
    </location>
</feature>
<sequence>MCKQNYVMENDQDLKNSLALPIPSQEKNLVLERTESDLSTTSQSTQNNISAGKYKVEFSDIALDKDPEDIVSRLSSLHKWYIALLVILSAMVITIISSCWTFLSPQISEKFHLKHEVSVLGISCYVWGLAFGPLFLSPISEMYGRRITFIFSLSMSIVWQCLTTWASNIEGMLFGRFLAGFFGSAFLSVAGGTISDLFNKNEVGVPMALFTTAGFLGPSIGPLLSGAMYHINYKWTFIVLLITSGVCLILVVLTVPETYKPVLLINKAKRLRSTTGDSNYYAPLENTRSSIPFWKAILFSIRRPFGLLFFDPMMGVLCFYSGFELAIIYLFFVAFPYVYPLLWNFNVMETACSYIGMMVGIILSAITSLYVQKRYLEKVKKNNGISIPEMRFEPLYIGAFLSPIGLMIFAWTCYSNVHWIAPIIGSTIFGMGVFYVFAGIFNYTVDAYRTYAASGLACNTFVRCILGGIFPLFGLQMFEGMTVNWAGFLLAMLAICLIPVPFLFDHYGAYLRSKSRYAYDG</sequence>
<evidence type="ECO:0000256" key="4">
    <source>
        <dbReference type="ARBA" id="ARBA00023136"/>
    </source>
</evidence>
<keyword evidence="2 5" id="KW-0812">Transmembrane</keyword>
<keyword evidence="8" id="KW-1185">Reference proteome</keyword>
<evidence type="ECO:0000256" key="1">
    <source>
        <dbReference type="ARBA" id="ARBA00004141"/>
    </source>
</evidence>
<dbReference type="GO" id="GO:0042908">
    <property type="term" value="P:xenobiotic transport"/>
    <property type="evidence" value="ECO:0007669"/>
    <property type="project" value="UniProtKB-ARBA"/>
</dbReference>
<dbReference type="FunFam" id="1.20.1250.20:FF:000082">
    <property type="entry name" value="MFS multidrug transporter, putative"/>
    <property type="match status" value="1"/>
</dbReference>
<dbReference type="GO" id="GO:0140115">
    <property type="term" value="P:export across plasma membrane"/>
    <property type="evidence" value="ECO:0007669"/>
    <property type="project" value="UniProtKB-ARBA"/>
</dbReference>
<feature type="transmembrane region" description="Helical" evidence="5">
    <location>
        <begin position="115"/>
        <end position="136"/>
    </location>
</feature>
<feature type="transmembrane region" description="Helical" evidence="5">
    <location>
        <begin position="392"/>
        <end position="411"/>
    </location>
</feature>
<feature type="transmembrane region" description="Helical" evidence="5">
    <location>
        <begin position="235"/>
        <end position="255"/>
    </location>
</feature>
<keyword evidence="4 5" id="KW-0472">Membrane</keyword>
<dbReference type="RefSeq" id="XP_004178332.1">
    <property type="nucleotide sequence ID" value="XM_004178284.1"/>
</dbReference>
<protein>
    <recommendedName>
        <fullName evidence="6">Major facilitator superfamily (MFS) profile domain-containing protein</fullName>
    </recommendedName>
</protein>
<feature type="transmembrane region" description="Helical" evidence="5">
    <location>
        <begin position="317"/>
        <end position="339"/>
    </location>
</feature>
<feature type="transmembrane region" description="Helical" evidence="5">
    <location>
        <begin position="173"/>
        <end position="195"/>
    </location>
</feature>
<dbReference type="InParanoid" id="I2GXG1"/>
<dbReference type="InterPro" id="IPR036259">
    <property type="entry name" value="MFS_trans_sf"/>
</dbReference>
<reference evidence="7 8" key="1">
    <citation type="journal article" date="2011" name="Proc. Natl. Acad. Sci. U.S.A.">
        <title>Evolutionary erosion of yeast sex chromosomes by mating-type switching accidents.</title>
        <authorList>
            <person name="Gordon J.L."/>
            <person name="Armisen D."/>
            <person name="Proux-Wera E."/>
            <person name="Oheigeartaigh S.S."/>
            <person name="Byrne K.P."/>
            <person name="Wolfe K.H."/>
        </authorList>
    </citation>
    <scope>NUCLEOTIDE SEQUENCE [LARGE SCALE GENOMIC DNA]</scope>
    <source>
        <strain evidence="8">ATCC 34711 / CBS 6284 / DSM 70876 / NBRC 10599 / NRRL Y-10934 / UCD 77-7</strain>
    </source>
</reference>
<feature type="transmembrane region" description="Helical" evidence="5">
    <location>
        <begin position="450"/>
        <end position="473"/>
    </location>
</feature>
<dbReference type="SUPFAM" id="SSF103473">
    <property type="entry name" value="MFS general substrate transporter"/>
    <property type="match status" value="1"/>
</dbReference>
<dbReference type="GeneID" id="14493503"/>
<dbReference type="eggNOG" id="KOG0255">
    <property type="taxonomic scope" value="Eukaryota"/>
</dbReference>
<dbReference type="InterPro" id="IPR011701">
    <property type="entry name" value="MFS"/>
</dbReference>
<evidence type="ECO:0000256" key="3">
    <source>
        <dbReference type="ARBA" id="ARBA00022989"/>
    </source>
</evidence>
<dbReference type="EMBL" id="HE806316">
    <property type="protein sequence ID" value="CCH58813.1"/>
    <property type="molecule type" value="Genomic_DNA"/>
</dbReference>
<proteinExistence type="predicted"/>
<dbReference type="InterPro" id="IPR005829">
    <property type="entry name" value="Sugar_transporter_CS"/>
</dbReference>
<feature type="transmembrane region" description="Helical" evidence="5">
    <location>
        <begin position="485"/>
        <end position="504"/>
    </location>
</feature>
<dbReference type="KEGG" id="tbl:TBLA_0A10350"/>
<name>I2GXG1_HENB6</name>
<keyword evidence="3 5" id="KW-1133">Transmembrane helix</keyword>
<feature type="transmembrane region" description="Helical" evidence="5">
    <location>
        <begin position="80"/>
        <end position="103"/>
    </location>
</feature>
<evidence type="ECO:0000256" key="2">
    <source>
        <dbReference type="ARBA" id="ARBA00022692"/>
    </source>
</evidence>
<dbReference type="PROSITE" id="PS00216">
    <property type="entry name" value="SUGAR_TRANSPORT_1"/>
    <property type="match status" value="1"/>
</dbReference>
<dbReference type="PANTHER" id="PTHR23502">
    <property type="entry name" value="MAJOR FACILITATOR SUPERFAMILY"/>
    <property type="match status" value="1"/>
</dbReference>
<organism evidence="7 8">
    <name type="scientific">Henningerozyma blattae (strain ATCC 34711 / CBS 6284 / DSM 70876 / NBRC 10599 / NRRL Y-10934 / UCD 77-7)</name>
    <name type="common">Yeast</name>
    <name type="synonym">Tetrapisispora blattae</name>
    <dbReference type="NCBI Taxonomy" id="1071380"/>
    <lineage>
        <taxon>Eukaryota</taxon>
        <taxon>Fungi</taxon>
        <taxon>Dikarya</taxon>
        <taxon>Ascomycota</taxon>
        <taxon>Saccharomycotina</taxon>
        <taxon>Saccharomycetes</taxon>
        <taxon>Saccharomycetales</taxon>
        <taxon>Saccharomycetaceae</taxon>
        <taxon>Henningerozyma</taxon>
    </lineage>
</organism>
<dbReference type="GO" id="GO:0022857">
    <property type="term" value="F:transmembrane transporter activity"/>
    <property type="evidence" value="ECO:0007669"/>
    <property type="project" value="InterPro"/>
</dbReference>
<evidence type="ECO:0000313" key="7">
    <source>
        <dbReference type="EMBL" id="CCH58813.1"/>
    </source>
</evidence>
<dbReference type="Proteomes" id="UP000002866">
    <property type="component" value="Chromosome 1"/>
</dbReference>
<dbReference type="InterPro" id="IPR020846">
    <property type="entry name" value="MFS_dom"/>
</dbReference>
<dbReference type="PROSITE" id="PS50850">
    <property type="entry name" value="MFS"/>
    <property type="match status" value="1"/>
</dbReference>
<dbReference type="GO" id="GO:0005886">
    <property type="term" value="C:plasma membrane"/>
    <property type="evidence" value="ECO:0007669"/>
    <property type="project" value="TreeGrafter"/>
</dbReference>
<evidence type="ECO:0000256" key="5">
    <source>
        <dbReference type="SAM" id="Phobius"/>
    </source>
</evidence>
<evidence type="ECO:0000313" key="8">
    <source>
        <dbReference type="Proteomes" id="UP000002866"/>
    </source>
</evidence>
<dbReference type="PANTHER" id="PTHR23502:SF7">
    <property type="entry name" value="DRUG_PROTON ANTIPORTER YHK8-RELATED"/>
    <property type="match status" value="1"/>
</dbReference>
<dbReference type="Gene3D" id="1.20.1250.20">
    <property type="entry name" value="MFS general substrate transporter like domains"/>
    <property type="match status" value="1"/>
</dbReference>
<dbReference type="OrthoDB" id="9986881at2759"/>
<comment type="subcellular location">
    <subcellularLocation>
        <location evidence="1">Membrane</location>
        <topology evidence="1">Multi-pass membrane protein</topology>
    </subcellularLocation>
</comment>
<dbReference type="Pfam" id="PF07690">
    <property type="entry name" value="MFS_1"/>
    <property type="match status" value="1"/>
</dbReference>
<feature type="domain" description="Major facilitator superfamily (MFS) profile" evidence="6">
    <location>
        <begin position="78"/>
        <end position="511"/>
    </location>
</feature>
<dbReference type="FunCoup" id="I2GXG1">
    <property type="interactions" value="41"/>
</dbReference>
<dbReference type="CDD" id="cd17323">
    <property type="entry name" value="MFS_Tpo1_MDR_like"/>
    <property type="match status" value="1"/>
</dbReference>
<gene>
    <name evidence="7" type="primary">TBLA0A10350</name>
    <name evidence="7" type="ORF">TBLA_0A10350</name>
</gene>
<dbReference type="OMA" id="HELQAPM"/>
<feature type="transmembrane region" description="Helical" evidence="5">
    <location>
        <begin position="351"/>
        <end position="371"/>
    </location>
</feature>
<evidence type="ECO:0000259" key="6">
    <source>
        <dbReference type="PROSITE" id="PS50850"/>
    </source>
</evidence>
<accession>I2GXG1</accession>
<feature type="transmembrane region" description="Helical" evidence="5">
    <location>
        <begin position="207"/>
        <end position="229"/>
    </location>
</feature>
<dbReference type="AlphaFoldDB" id="I2GXG1"/>